<protein>
    <recommendedName>
        <fullName evidence="4">RHD domain-containing protein</fullName>
    </recommendedName>
</protein>
<reference evidence="5" key="1">
    <citation type="submission" date="2019-05" db="EMBL/GenBank/DDBJ databases">
        <title>Annotation for the trematode Paragonimus heterotremus.</title>
        <authorList>
            <person name="Choi Y.-J."/>
        </authorList>
    </citation>
    <scope>NUCLEOTIDE SEQUENCE</scope>
    <source>
        <strain evidence="5">LC</strain>
    </source>
</reference>
<dbReference type="SUPFAM" id="SSF81296">
    <property type="entry name" value="E set domains"/>
    <property type="match status" value="1"/>
</dbReference>
<dbReference type="GO" id="GO:0005667">
    <property type="term" value="C:transcription regulator complex"/>
    <property type="evidence" value="ECO:0007669"/>
    <property type="project" value="TreeGrafter"/>
</dbReference>
<dbReference type="Gene3D" id="2.60.40.340">
    <property type="entry name" value="Rel homology domain (RHD), DNA-binding domain"/>
    <property type="match status" value="1"/>
</dbReference>
<dbReference type="PANTHER" id="PTHR12533:SF7">
    <property type="entry name" value="NFAT NUCLEAR FACTOR, ISOFORM B"/>
    <property type="match status" value="1"/>
</dbReference>
<dbReference type="Proteomes" id="UP000748531">
    <property type="component" value="Unassembled WGS sequence"/>
</dbReference>
<dbReference type="GO" id="GO:0000978">
    <property type="term" value="F:RNA polymerase II cis-regulatory region sequence-specific DNA binding"/>
    <property type="evidence" value="ECO:0007669"/>
    <property type="project" value="TreeGrafter"/>
</dbReference>
<evidence type="ECO:0000256" key="2">
    <source>
        <dbReference type="ARBA" id="ARBA00022490"/>
    </source>
</evidence>
<dbReference type="GO" id="GO:0000981">
    <property type="term" value="F:DNA-binding transcription factor activity, RNA polymerase II-specific"/>
    <property type="evidence" value="ECO:0007669"/>
    <property type="project" value="TreeGrafter"/>
</dbReference>
<evidence type="ECO:0000313" key="5">
    <source>
        <dbReference type="EMBL" id="KAF5403011.1"/>
    </source>
</evidence>
<dbReference type="PROSITE" id="PS50254">
    <property type="entry name" value="REL_2"/>
    <property type="match status" value="1"/>
</dbReference>
<organism evidence="5 6">
    <name type="scientific">Paragonimus heterotremus</name>
    <dbReference type="NCBI Taxonomy" id="100268"/>
    <lineage>
        <taxon>Eukaryota</taxon>
        <taxon>Metazoa</taxon>
        <taxon>Spiralia</taxon>
        <taxon>Lophotrochozoa</taxon>
        <taxon>Platyhelminthes</taxon>
        <taxon>Trematoda</taxon>
        <taxon>Digenea</taxon>
        <taxon>Plagiorchiida</taxon>
        <taxon>Troglotremata</taxon>
        <taxon>Troglotrematidae</taxon>
        <taxon>Paragonimus</taxon>
    </lineage>
</organism>
<dbReference type="InterPro" id="IPR011539">
    <property type="entry name" value="RHD_DNA_bind_dom"/>
</dbReference>
<dbReference type="InterPro" id="IPR013783">
    <property type="entry name" value="Ig-like_fold"/>
</dbReference>
<keyword evidence="2" id="KW-0963">Cytoplasm</keyword>
<keyword evidence="6" id="KW-1185">Reference proteome</keyword>
<sequence length="1288" mass="139836">SHGIVTHPICSSYSDVDSLVKSPADHLEAFQLTSSLSPSSQLTPSQMKELIADLQSMPPDGSSHACLSDYSTNNVGVPSVNTLNTREACCASGFLNTQENMSFQPDPEASLGDNYNSTISGDTVFVTRLAEVTIPPTNNTLVNAFIDEITASDMQDRTIYSGGGQSSGFTTASLDATKCVEPEELLLNTSLKRPKMTRDCTASYYGDEQSSERLTWGSATASAPVVLPTLRSLLQSDCSNELNEPSSYDNHSYTQGNYSVDGSSNPLCVAGDSHAVVSEQTMLISNTNTQVQCVIGSLASNSSFESVDTFEGSGSCSQSPILERRIRQSGLLIDESIPNPTFENDGVHCVTYDNEDTQTSVIRRYGNLHLGETVGAESGPLLSSFTQNDSFSTDLSVKNFSEASFLSEGVRDNCLERPNFNFGCNSSTNFDTAITECPSPDVTNSDYLSDLPLTDEGFPSVKSLAGPSLIPTPTPLMDVTTLNDIRMPSAPLPSLLSQSEPTCHSESRMQTVIDTEEENEFQPLTTVAGTTIMSCKSNTLAVSPTAYLAYGSNADLPLEVLPESVTTSERYVRRSVTANPVQKLHNNELIITKKVRPPPVYRPPTCLVRCDCRVRETGDCCGTYNWPGSWGRKSTTSSHIRGRGSDISVRTGLATGLIQHGRGNLNHSWQSGCSGFCTALPTCRRTNTSSHIRDRLSGLSVRGCWSAGGAPFVRHFTQTPVRANGVGSRPAAVPFNQGRKRSAVRSAGLVTQFAQPANTAFQRSRKDIPTNAYRVHGCALSGSHAHRTLGTNVSFSCLGSGTNQCSCASSTMSHTSTTDSYSTTGRKMAFHSGLTHDVANLTNNDKYHAPAAKVISYTTTPSLHQMFPEFSLRHSCRIRILEQPESQHRARYQTEGSRGAVKDRSGCGFPTIQLIGWDGRASLQVFVAAEVGRPKPHPFYQAYLVAGKLTKYCVQTIREGVNVIEMPFPSSNNWKLSVECVGILKLRKSDVEQRTTQPVSTSTRIRPTDLAPKNDSSTSLNTNSQGTTSDLPQPPLGSSGTKPFNRKPGKARLVFRVVLVHERSGIVDVIQTISEPILCTQLIGDPEICRISLAESNQCGGQDLFILGKNLGKDCRVLFRQLADMSGLKVKLEEANLDMQSEGTEDNQQPVVHWQQDAIMESDFSHQTHLVCRVPAYDGPQFPLTSPLLVQLIVRSGQRWSNPVSFVYRPDSDILILNRASTVTGIECPPVDNHTTHDDSQCTSMIGGKSSDIHSTTGFEHTQIFPVFGLIIQSKSNKTLLVRHSISC</sequence>
<feature type="domain" description="RHD" evidence="4">
    <location>
        <begin position="877"/>
        <end position="1084"/>
    </location>
</feature>
<dbReference type="SUPFAM" id="SSF49417">
    <property type="entry name" value="p53-like transcription factors"/>
    <property type="match status" value="1"/>
</dbReference>
<dbReference type="InterPro" id="IPR014756">
    <property type="entry name" value="Ig_E-set"/>
</dbReference>
<dbReference type="GO" id="GO:0005737">
    <property type="term" value="C:cytoplasm"/>
    <property type="evidence" value="ECO:0007669"/>
    <property type="project" value="UniProtKB-SubCell"/>
</dbReference>
<dbReference type="SMART" id="SM00429">
    <property type="entry name" value="IPT"/>
    <property type="match status" value="1"/>
</dbReference>
<gene>
    <name evidence="5" type="ORF">PHET_03432</name>
</gene>
<accession>A0A8J4WJ55</accession>
<dbReference type="Pfam" id="PF00554">
    <property type="entry name" value="RHD_DNA_bind"/>
    <property type="match status" value="1"/>
</dbReference>
<evidence type="ECO:0000256" key="3">
    <source>
        <dbReference type="SAM" id="MobiDB-lite"/>
    </source>
</evidence>
<feature type="non-terminal residue" evidence="5">
    <location>
        <position position="1"/>
    </location>
</feature>
<comment type="caution">
    <text evidence="5">The sequence shown here is derived from an EMBL/GenBank/DDBJ whole genome shotgun (WGS) entry which is preliminary data.</text>
</comment>
<dbReference type="InterPro" id="IPR037059">
    <property type="entry name" value="RHD_DNA_bind_dom_sf"/>
</dbReference>
<dbReference type="InterPro" id="IPR008366">
    <property type="entry name" value="NFAT"/>
</dbReference>
<dbReference type="InterPro" id="IPR008967">
    <property type="entry name" value="p53-like_TF_DNA-bd_sf"/>
</dbReference>
<dbReference type="Gene3D" id="2.60.40.10">
    <property type="entry name" value="Immunoglobulins"/>
    <property type="match status" value="1"/>
</dbReference>
<feature type="region of interest" description="Disordered" evidence="3">
    <location>
        <begin position="992"/>
        <end position="1045"/>
    </location>
</feature>
<name>A0A8J4WJ55_9TREM</name>
<evidence type="ECO:0000313" key="6">
    <source>
        <dbReference type="Proteomes" id="UP000748531"/>
    </source>
</evidence>
<comment type="subcellular location">
    <subcellularLocation>
        <location evidence="1">Cytoplasm</location>
    </subcellularLocation>
</comment>
<dbReference type="PANTHER" id="PTHR12533">
    <property type="entry name" value="NFAT"/>
    <property type="match status" value="1"/>
</dbReference>
<proteinExistence type="predicted"/>
<dbReference type="EMBL" id="LUCH01001472">
    <property type="protein sequence ID" value="KAF5403011.1"/>
    <property type="molecule type" value="Genomic_DNA"/>
</dbReference>
<dbReference type="OrthoDB" id="5346094at2759"/>
<dbReference type="InterPro" id="IPR002909">
    <property type="entry name" value="IPT_dom"/>
</dbReference>
<evidence type="ECO:0000259" key="4">
    <source>
        <dbReference type="PROSITE" id="PS50254"/>
    </source>
</evidence>
<evidence type="ECO:0000256" key="1">
    <source>
        <dbReference type="ARBA" id="ARBA00004496"/>
    </source>
</evidence>
<feature type="compositionally biased region" description="Polar residues" evidence="3">
    <location>
        <begin position="1014"/>
        <end position="1042"/>
    </location>
</feature>
<dbReference type="GO" id="GO:0005634">
    <property type="term" value="C:nucleus"/>
    <property type="evidence" value="ECO:0007669"/>
    <property type="project" value="UniProtKB-ARBA"/>
</dbReference>
<feature type="compositionally biased region" description="Polar residues" evidence="3">
    <location>
        <begin position="994"/>
        <end position="1005"/>
    </location>
</feature>